<evidence type="ECO:0000313" key="3">
    <source>
        <dbReference type="Proteomes" id="UP000521379"/>
    </source>
</evidence>
<evidence type="ECO:0000313" key="2">
    <source>
        <dbReference type="EMBL" id="NKE09931.1"/>
    </source>
</evidence>
<sequence>MLNVNRRTLLRASGAAGFSALAVAASAQPAHAEPTDPAAPVPDELYENLPVEEPDQGPGARASAGVGAVLWGSSSADSFRAGEPSAVRRITIHEEMTRLGIPTIRHAFGGWRSPAILAIRSKNHPIRPNYSFAGANGELPGSGKIFLPTTNRIVPDTVTSQLPGTVSGQPVNLQLVRARLRKVQLTRTSSGAPITVGNSAAGYWRTAWEDAERGKIHLLWMGKNNSGDVQGVLNDTRAAYDVESGRSIVMSHWFTWWDRLGTVGHPNITAINNAYRNTYGQKYFDSTAALWDSRWWNVPEIRPLNIAGRGDNAERRRLGLPPRPFIADDTFHLNSYGNLVIAYALNAKIRGLGWA</sequence>
<keyword evidence="1" id="KW-0732">Signal</keyword>
<evidence type="ECO:0000256" key="1">
    <source>
        <dbReference type="SAM" id="SignalP"/>
    </source>
</evidence>
<dbReference type="PROSITE" id="PS51318">
    <property type="entry name" value="TAT"/>
    <property type="match status" value="1"/>
</dbReference>
<dbReference type="Proteomes" id="UP000521379">
    <property type="component" value="Unassembled WGS sequence"/>
</dbReference>
<reference evidence="2 3" key="1">
    <citation type="submission" date="2020-02" db="EMBL/GenBank/DDBJ databases">
        <authorList>
            <person name="Sun Q."/>
        </authorList>
    </citation>
    <scope>NUCLEOTIDE SEQUENCE [LARGE SCALE GENOMIC DNA]</scope>
    <source>
        <strain evidence="2 3">YIM 13062</strain>
    </source>
</reference>
<keyword evidence="3" id="KW-1185">Reference proteome</keyword>
<proteinExistence type="predicted"/>
<gene>
    <name evidence="2" type="ORF">GTW58_08295</name>
</gene>
<evidence type="ECO:0008006" key="4">
    <source>
        <dbReference type="Google" id="ProtNLM"/>
    </source>
</evidence>
<feature type="chain" id="PRO_5032283799" description="SGNH hydrolase-type esterase domain-containing protein" evidence="1">
    <location>
        <begin position="33"/>
        <end position="355"/>
    </location>
</feature>
<accession>A0A846U597</accession>
<dbReference type="EMBL" id="JAAVUN010000014">
    <property type="protein sequence ID" value="NKE09931.1"/>
    <property type="molecule type" value="Genomic_DNA"/>
</dbReference>
<dbReference type="AlphaFoldDB" id="A0A846U597"/>
<comment type="caution">
    <text evidence="2">The sequence shown here is derived from an EMBL/GenBank/DDBJ whole genome shotgun (WGS) entry which is preliminary data.</text>
</comment>
<organism evidence="2 3">
    <name type="scientific">Kocuria subflava</name>
    <dbReference type="NCBI Taxonomy" id="1736139"/>
    <lineage>
        <taxon>Bacteria</taxon>
        <taxon>Bacillati</taxon>
        <taxon>Actinomycetota</taxon>
        <taxon>Actinomycetes</taxon>
        <taxon>Micrococcales</taxon>
        <taxon>Micrococcaceae</taxon>
        <taxon>Kocuria</taxon>
    </lineage>
</organism>
<dbReference type="RefSeq" id="WP_119932003.1">
    <property type="nucleotide sequence ID" value="NZ_JAAVUN010000014.1"/>
</dbReference>
<name>A0A846U597_9MICC</name>
<protein>
    <recommendedName>
        <fullName evidence="4">SGNH hydrolase-type esterase domain-containing protein</fullName>
    </recommendedName>
</protein>
<feature type="signal peptide" evidence="1">
    <location>
        <begin position="1"/>
        <end position="32"/>
    </location>
</feature>
<dbReference type="InterPro" id="IPR006311">
    <property type="entry name" value="TAT_signal"/>
</dbReference>